<evidence type="ECO:0000313" key="3">
    <source>
        <dbReference type="Proteomes" id="UP001362999"/>
    </source>
</evidence>
<keyword evidence="3" id="KW-1185">Reference proteome</keyword>
<dbReference type="Proteomes" id="UP001362999">
    <property type="component" value="Unassembled WGS sequence"/>
</dbReference>
<comment type="caution">
    <text evidence="2">The sequence shown here is derived from an EMBL/GenBank/DDBJ whole genome shotgun (WGS) entry which is preliminary data.</text>
</comment>
<organism evidence="2 3">
    <name type="scientific">Favolaschia claudopus</name>
    <dbReference type="NCBI Taxonomy" id="2862362"/>
    <lineage>
        <taxon>Eukaryota</taxon>
        <taxon>Fungi</taxon>
        <taxon>Dikarya</taxon>
        <taxon>Basidiomycota</taxon>
        <taxon>Agaricomycotina</taxon>
        <taxon>Agaricomycetes</taxon>
        <taxon>Agaricomycetidae</taxon>
        <taxon>Agaricales</taxon>
        <taxon>Marasmiineae</taxon>
        <taxon>Mycenaceae</taxon>
        <taxon>Favolaschia</taxon>
    </lineage>
</organism>
<evidence type="ECO:0000256" key="1">
    <source>
        <dbReference type="SAM" id="Phobius"/>
    </source>
</evidence>
<dbReference type="EMBL" id="JAWWNJ010000041">
    <property type="protein sequence ID" value="KAK7020483.1"/>
    <property type="molecule type" value="Genomic_DNA"/>
</dbReference>
<keyword evidence="1" id="KW-1133">Transmembrane helix</keyword>
<keyword evidence="1" id="KW-0472">Membrane</keyword>
<name>A0AAW0B4K2_9AGAR</name>
<reference evidence="2 3" key="1">
    <citation type="journal article" date="2024" name="J Genomics">
        <title>Draft genome sequencing and assembly of Favolaschia claudopus CIRM-BRFM 2984 isolated from oak limbs.</title>
        <authorList>
            <person name="Navarro D."/>
            <person name="Drula E."/>
            <person name="Chaduli D."/>
            <person name="Cazenave R."/>
            <person name="Ahrendt S."/>
            <person name="Wang J."/>
            <person name="Lipzen A."/>
            <person name="Daum C."/>
            <person name="Barry K."/>
            <person name="Grigoriev I.V."/>
            <person name="Favel A."/>
            <person name="Rosso M.N."/>
            <person name="Martin F."/>
        </authorList>
    </citation>
    <scope>NUCLEOTIDE SEQUENCE [LARGE SCALE GENOMIC DNA]</scope>
    <source>
        <strain evidence="2 3">CIRM-BRFM 2984</strain>
    </source>
</reference>
<proteinExistence type="predicted"/>
<gene>
    <name evidence="2" type="ORF">R3P38DRAFT_1215885</name>
</gene>
<evidence type="ECO:0000313" key="2">
    <source>
        <dbReference type="EMBL" id="KAK7020483.1"/>
    </source>
</evidence>
<sequence length="164" mass="18634">MCPKSSTLAVLHLISSLRTHTLRYCTTRIPTHHLSLITTARPPFLAHTHPLASLHDTTTFHDKTRGYGIPISSLHIGPERAIFHETTHYVFFCISSISLIFIYLFLILFAIDLNRDTNKPNLPTYQPHHCTTRYACLFSLVLKMLSVSTIPRHELVTNTLVPCT</sequence>
<protein>
    <submittedName>
        <fullName evidence="2">Uncharacterized protein</fullName>
    </submittedName>
</protein>
<dbReference type="AlphaFoldDB" id="A0AAW0B4K2"/>
<feature type="transmembrane region" description="Helical" evidence="1">
    <location>
        <begin position="89"/>
        <end position="111"/>
    </location>
</feature>
<accession>A0AAW0B4K2</accession>
<keyword evidence="1" id="KW-0812">Transmembrane</keyword>